<dbReference type="Gene3D" id="1.10.8.60">
    <property type="match status" value="2"/>
</dbReference>
<dbReference type="CDD" id="cd01120">
    <property type="entry name" value="RecA-like_superfamily"/>
    <property type="match status" value="1"/>
</dbReference>
<evidence type="ECO:0000313" key="4">
    <source>
        <dbReference type="EMBL" id="RYO88693.1"/>
    </source>
</evidence>
<dbReference type="Gene3D" id="3.40.50.300">
    <property type="entry name" value="P-loop containing nucleotide triphosphate hydrolases"/>
    <property type="match status" value="2"/>
</dbReference>
<accession>A0ABY0HD60</accession>
<dbReference type="InterPro" id="IPR003959">
    <property type="entry name" value="ATPase_AAA_core"/>
</dbReference>
<dbReference type="PROSITE" id="PS00674">
    <property type="entry name" value="AAA"/>
    <property type="match status" value="1"/>
</dbReference>
<evidence type="ECO:0000256" key="2">
    <source>
        <dbReference type="ARBA" id="ARBA00022840"/>
    </source>
</evidence>
<dbReference type="InterPro" id="IPR050168">
    <property type="entry name" value="AAA_ATPase_domain"/>
</dbReference>
<keyword evidence="5" id="KW-1185">Reference proteome</keyword>
<organism evidence="4 5">
    <name type="scientific">Monosporascus cannonballus</name>
    <dbReference type="NCBI Taxonomy" id="155416"/>
    <lineage>
        <taxon>Eukaryota</taxon>
        <taxon>Fungi</taxon>
        <taxon>Dikarya</taxon>
        <taxon>Ascomycota</taxon>
        <taxon>Pezizomycotina</taxon>
        <taxon>Sordariomycetes</taxon>
        <taxon>Xylariomycetidae</taxon>
        <taxon>Xylariales</taxon>
        <taxon>Xylariales incertae sedis</taxon>
        <taxon>Monosporascus</taxon>
    </lineage>
</organism>
<evidence type="ECO:0000313" key="5">
    <source>
        <dbReference type="Proteomes" id="UP000294003"/>
    </source>
</evidence>
<dbReference type="Gene3D" id="2.40.40.20">
    <property type="match status" value="1"/>
</dbReference>
<dbReference type="InterPro" id="IPR027417">
    <property type="entry name" value="P-loop_NTPase"/>
</dbReference>
<dbReference type="SMART" id="SM00382">
    <property type="entry name" value="AAA"/>
    <property type="match status" value="2"/>
</dbReference>
<dbReference type="SUPFAM" id="SSF52540">
    <property type="entry name" value="P-loop containing nucleoside triphosphate hydrolases"/>
    <property type="match status" value="2"/>
</dbReference>
<feature type="domain" description="AAA+ ATPase" evidence="3">
    <location>
        <begin position="251"/>
        <end position="385"/>
    </location>
</feature>
<name>A0ABY0HD60_9PEZI</name>
<dbReference type="PANTHER" id="PTHR23077:SF27">
    <property type="entry name" value="ATPASE FAMILY GENE 2 PROTEIN HOMOLOG A"/>
    <property type="match status" value="1"/>
</dbReference>
<dbReference type="InterPro" id="IPR003960">
    <property type="entry name" value="ATPase_AAA_CS"/>
</dbReference>
<proteinExistence type="predicted"/>
<dbReference type="PANTHER" id="PTHR23077">
    <property type="entry name" value="AAA-FAMILY ATPASE"/>
    <property type="match status" value="1"/>
</dbReference>
<comment type="caution">
    <text evidence="4">The sequence shown here is derived from an EMBL/GenBank/DDBJ whole genome shotgun (WGS) entry which is preliminary data.</text>
</comment>
<sequence length="736" mass="81757">MSKKEPEHYKVRIQSTDLTQKTPSYKHSARVFIHPAEFITFGFTSGCLCNVEIGPVRKEAIAWPQRDKNVGKGIVTVSRAFQRAAGLKLEDVVRVTPAGDVPDAASIIARPTAGDTSSLVGRERLRWEFELERRLGKVLPLDDMLSLTNYGPTEIAVDIFPGLLMEDMVLNGATYSFVIESVNGSSSNVAKYTPGLTQVAISEEHAPKQPESSGKLEVSGIPGLQSQLDTLKHDFLRFFEVDLSNFPNVLGSCGIVIHGRRGTGKSMLLDHIAATNWGTVARIGDRDMKPSMVAEQFKAAIDRQTPSMILIDEISKLIGETRPNRLSYIEVIGEGLDALAALTLRQGRRPNVVVVATCLDYFDDIPDELRSHTRFRRHIALPIPDAAARKEIVRSWNPRFPPELSEQYISDLGDRTHAYSPDDLHRVYEQAVLARFRRVTDDSSDEPVSWADINTALKEVRPTAMHGINLKPPTVHWSDIGGYDNVKTALQTVMRRPSTDPNKPLFMPPTGVLLYGPPGCSKTMTAQAIATEWDFNFFAVKGGELLNMYVGETERSIRNLFRRAQEASPSIIFFDEIDAIAGSRTGDTGGGVQALTTLLTEMAGFERKGDVFVLAATNKPDALDPALLRPGRFDEIIYVPLPDERARETILARKARELRFPAGDLDMDTLVRLLEGYSGAEVTRICERAFMGVDVDGGEYDAMAVMQAAIRNTPKLVTREMLDRFEKWHKSVRYIN</sequence>
<keyword evidence="1" id="KW-0547">Nucleotide-binding</keyword>
<protein>
    <recommendedName>
        <fullName evidence="3">AAA+ ATPase domain-containing protein</fullName>
    </recommendedName>
</protein>
<dbReference type="InterPro" id="IPR003593">
    <property type="entry name" value="AAA+_ATPase"/>
</dbReference>
<feature type="domain" description="AAA+ ATPase" evidence="3">
    <location>
        <begin position="508"/>
        <end position="643"/>
    </location>
</feature>
<dbReference type="EMBL" id="QJNS01000083">
    <property type="protein sequence ID" value="RYO88693.1"/>
    <property type="molecule type" value="Genomic_DNA"/>
</dbReference>
<evidence type="ECO:0000256" key="1">
    <source>
        <dbReference type="ARBA" id="ARBA00022741"/>
    </source>
</evidence>
<evidence type="ECO:0000259" key="3">
    <source>
        <dbReference type="SMART" id="SM00382"/>
    </source>
</evidence>
<gene>
    <name evidence="4" type="ORF">DL762_003619</name>
</gene>
<dbReference type="Pfam" id="PF00004">
    <property type="entry name" value="AAA"/>
    <property type="match status" value="2"/>
</dbReference>
<dbReference type="Proteomes" id="UP000294003">
    <property type="component" value="Unassembled WGS sequence"/>
</dbReference>
<reference evidence="4 5" key="1">
    <citation type="submission" date="2018-06" db="EMBL/GenBank/DDBJ databases">
        <title>Complete Genomes of Monosporascus.</title>
        <authorList>
            <person name="Robinson A.J."/>
            <person name="Natvig D.O."/>
        </authorList>
    </citation>
    <scope>NUCLEOTIDE SEQUENCE [LARGE SCALE GENOMIC DNA]</scope>
    <source>
        <strain evidence="4 5">CBS 609.92</strain>
    </source>
</reference>
<keyword evidence="2" id="KW-0067">ATP-binding</keyword>